<dbReference type="OrthoDB" id="1036575at2"/>
<organism evidence="2 3">
    <name type="scientific">Sphingobacterium nematocida</name>
    <dbReference type="NCBI Taxonomy" id="1513896"/>
    <lineage>
        <taxon>Bacteria</taxon>
        <taxon>Pseudomonadati</taxon>
        <taxon>Bacteroidota</taxon>
        <taxon>Sphingobacteriia</taxon>
        <taxon>Sphingobacteriales</taxon>
        <taxon>Sphingobacteriaceae</taxon>
        <taxon>Sphingobacterium</taxon>
    </lineage>
</organism>
<accession>A0A1T5EJH0</accession>
<evidence type="ECO:0000313" key="2">
    <source>
        <dbReference type="EMBL" id="SKB84192.1"/>
    </source>
</evidence>
<evidence type="ECO:0000313" key="3">
    <source>
        <dbReference type="Proteomes" id="UP000190150"/>
    </source>
</evidence>
<dbReference type="STRING" id="1513896.SAMN05660841_02634"/>
<dbReference type="Pfam" id="PF18925">
    <property type="entry name" value="DUF5675"/>
    <property type="match status" value="1"/>
</dbReference>
<dbReference type="InterPro" id="IPR043732">
    <property type="entry name" value="DUF5675"/>
</dbReference>
<name>A0A1T5EJH0_9SPHI</name>
<proteinExistence type="predicted"/>
<dbReference type="EMBL" id="FUZF01000011">
    <property type="protein sequence ID" value="SKB84192.1"/>
    <property type="molecule type" value="Genomic_DNA"/>
</dbReference>
<reference evidence="3" key="1">
    <citation type="submission" date="2017-02" db="EMBL/GenBank/DDBJ databases">
        <authorList>
            <person name="Varghese N."/>
            <person name="Submissions S."/>
        </authorList>
    </citation>
    <scope>NUCLEOTIDE SEQUENCE [LARGE SCALE GENOMIC DNA]</scope>
    <source>
        <strain evidence="3">DSM 24091</strain>
    </source>
</reference>
<feature type="domain" description="DUF5675" evidence="1">
    <location>
        <begin position="6"/>
        <end position="132"/>
    </location>
</feature>
<protein>
    <recommendedName>
        <fullName evidence="1">DUF5675 domain-containing protein</fullName>
    </recommendedName>
</protein>
<dbReference type="AlphaFoldDB" id="A0A1T5EJH0"/>
<evidence type="ECO:0000259" key="1">
    <source>
        <dbReference type="Pfam" id="PF18925"/>
    </source>
</evidence>
<sequence length="147" mass="16705">MRVLVKRSEKRGANSTLSEIFVDGVFCCYGLEDTVRDVKIWGATAIPAGSYRLGLRKLGAMHARYTRRFPTFHQGMIEIVGIPNFKYVYIHIGNNFGDTAGCLLVGDSFVYQEDDFELRKSKSAYVRIYKLLIEAVKRRDVELTIDG</sequence>
<keyword evidence="3" id="KW-1185">Reference proteome</keyword>
<dbReference type="RefSeq" id="WP_079643535.1">
    <property type="nucleotide sequence ID" value="NZ_FUZF01000011.1"/>
</dbReference>
<dbReference type="Proteomes" id="UP000190150">
    <property type="component" value="Unassembled WGS sequence"/>
</dbReference>
<gene>
    <name evidence="2" type="ORF">SAMN05660841_02634</name>
</gene>